<evidence type="ECO:0000313" key="2">
    <source>
        <dbReference type="EMBL" id="MFD1834616.1"/>
    </source>
</evidence>
<evidence type="ECO:0000256" key="1">
    <source>
        <dbReference type="SAM" id="MobiDB-lite"/>
    </source>
</evidence>
<organism evidence="2 3">
    <name type="scientific">Brachybacterium rhamnosum</name>
    <dbReference type="NCBI Taxonomy" id="173361"/>
    <lineage>
        <taxon>Bacteria</taxon>
        <taxon>Bacillati</taxon>
        <taxon>Actinomycetota</taxon>
        <taxon>Actinomycetes</taxon>
        <taxon>Micrococcales</taxon>
        <taxon>Dermabacteraceae</taxon>
        <taxon>Brachybacterium</taxon>
    </lineage>
</organism>
<protein>
    <submittedName>
        <fullName evidence="2">Uncharacterized protein</fullName>
    </submittedName>
</protein>
<name>A0ABW4PYU1_9MICO</name>
<dbReference type="Proteomes" id="UP001597280">
    <property type="component" value="Unassembled WGS sequence"/>
</dbReference>
<evidence type="ECO:0000313" key="3">
    <source>
        <dbReference type="Proteomes" id="UP001597280"/>
    </source>
</evidence>
<gene>
    <name evidence="2" type="ORF">ACFSDA_05945</name>
</gene>
<feature type="compositionally biased region" description="Low complexity" evidence="1">
    <location>
        <begin position="114"/>
        <end position="141"/>
    </location>
</feature>
<proteinExistence type="predicted"/>
<feature type="compositionally biased region" description="Basic and acidic residues" evidence="1">
    <location>
        <begin position="85"/>
        <end position="101"/>
    </location>
</feature>
<accession>A0ABW4PYU1</accession>
<reference evidence="3" key="1">
    <citation type="journal article" date="2019" name="Int. J. Syst. Evol. Microbiol.">
        <title>The Global Catalogue of Microorganisms (GCM) 10K type strain sequencing project: providing services to taxonomists for standard genome sequencing and annotation.</title>
        <authorList>
            <consortium name="The Broad Institute Genomics Platform"/>
            <consortium name="The Broad Institute Genome Sequencing Center for Infectious Disease"/>
            <person name="Wu L."/>
            <person name="Ma J."/>
        </authorList>
    </citation>
    <scope>NUCLEOTIDE SEQUENCE [LARGE SCALE GENOMIC DNA]</scope>
    <source>
        <strain evidence="3">JCM 11650</strain>
    </source>
</reference>
<dbReference type="EMBL" id="JBHUFL010000002">
    <property type="protein sequence ID" value="MFD1834616.1"/>
    <property type="molecule type" value="Genomic_DNA"/>
</dbReference>
<keyword evidence="3" id="KW-1185">Reference proteome</keyword>
<comment type="caution">
    <text evidence="2">The sequence shown here is derived from an EMBL/GenBank/DDBJ whole genome shotgun (WGS) entry which is preliminary data.</text>
</comment>
<sequence length="141" mass="14236">MNALLIGIPALLLIATASVVLGALGRIVLGALFPAPAPDDDPRWVGTTPAERRAPRTAAQAAERGGALMIRTLMPDAVVPMARLADVEQPRTARETAEPEAPRPTVAAASGPLSPRAGRSAARAAAGASSPGAARAGRAPR</sequence>
<feature type="region of interest" description="Disordered" evidence="1">
    <location>
        <begin position="84"/>
        <end position="141"/>
    </location>
</feature>
<dbReference type="RefSeq" id="WP_343903882.1">
    <property type="nucleotide sequence ID" value="NZ_BAAAIS010000002.1"/>
</dbReference>